<feature type="compositionally biased region" description="Basic residues" evidence="1">
    <location>
        <begin position="161"/>
        <end position="174"/>
    </location>
</feature>
<sequence>MPFGIDITLYSPAVAITMDTAVQPPVTCNIKGSITKLETSQFAINGMTMTENMLAIAWKRSRGSLRYPVSCSEYHPYLNPDPSIDPDRDVETTDAPAANAVPTTTHGKRKRSGEGYHKKLKRSKSKHAKSVKNQNNDVQTWQPASKGSIGSKKVKNDRPPTSRRKRTAKNSRRVPKYDGLLDHKRDPALMDTFGTLGGEMMAETYGYELASRMDPASWDYNFF</sequence>
<organism evidence="2 3">
    <name type="scientific">Heterodermia speciosa</name>
    <dbReference type="NCBI Taxonomy" id="116794"/>
    <lineage>
        <taxon>Eukaryota</taxon>
        <taxon>Fungi</taxon>
        <taxon>Dikarya</taxon>
        <taxon>Ascomycota</taxon>
        <taxon>Pezizomycotina</taxon>
        <taxon>Lecanoromycetes</taxon>
        <taxon>OSLEUM clade</taxon>
        <taxon>Lecanoromycetidae</taxon>
        <taxon>Caliciales</taxon>
        <taxon>Physciaceae</taxon>
        <taxon>Heterodermia</taxon>
    </lineage>
</organism>
<evidence type="ECO:0000313" key="3">
    <source>
        <dbReference type="Proteomes" id="UP000664521"/>
    </source>
</evidence>
<reference evidence="2" key="1">
    <citation type="submission" date="2021-03" db="EMBL/GenBank/DDBJ databases">
        <authorList>
            <person name="Tagirdzhanova G."/>
        </authorList>
    </citation>
    <scope>NUCLEOTIDE SEQUENCE</scope>
</reference>
<comment type="caution">
    <text evidence="2">The sequence shown here is derived from an EMBL/GenBank/DDBJ whole genome shotgun (WGS) entry which is preliminary data.</text>
</comment>
<keyword evidence="3" id="KW-1185">Reference proteome</keyword>
<accession>A0A8H3EK19</accession>
<dbReference type="AlphaFoldDB" id="A0A8H3EK19"/>
<feature type="compositionally biased region" description="Basic residues" evidence="1">
    <location>
        <begin position="118"/>
        <end position="130"/>
    </location>
</feature>
<protein>
    <submittedName>
        <fullName evidence="2">Uncharacterized protein</fullName>
    </submittedName>
</protein>
<feature type="region of interest" description="Disordered" evidence="1">
    <location>
        <begin position="77"/>
        <end position="181"/>
    </location>
</feature>
<gene>
    <name evidence="2" type="ORF">HETSPECPRED_007079</name>
</gene>
<evidence type="ECO:0000256" key="1">
    <source>
        <dbReference type="SAM" id="MobiDB-lite"/>
    </source>
</evidence>
<name>A0A8H3EK19_9LECA</name>
<dbReference type="EMBL" id="CAJPDS010000005">
    <property type="protein sequence ID" value="CAF9907242.1"/>
    <property type="molecule type" value="Genomic_DNA"/>
</dbReference>
<proteinExistence type="predicted"/>
<feature type="compositionally biased region" description="Polar residues" evidence="1">
    <location>
        <begin position="131"/>
        <end position="145"/>
    </location>
</feature>
<dbReference type="Proteomes" id="UP000664521">
    <property type="component" value="Unassembled WGS sequence"/>
</dbReference>
<evidence type="ECO:0000313" key="2">
    <source>
        <dbReference type="EMBL" id="CAF9907242.1"/>
    </source>
</evidence>